<dbReference type="Proteomes" id="UP000319374">
    <property type="component" value="Chromosome"/>
</dbReference>
<evidence type="ECO:0000256" key="3">
    <source>
        <dbReference type="ARBA" id="ARBA00022729"/>
    </source>
</evidence>
<keyword evidence="4" id="KW-0472">Membrane</keyword>
<organism evidence="8 9">
    <name type="scientific">Alistipes dispar</name>
    <dbReference type="NCBI Taxonomy" id="2585119"/>
    <lineage>
        <taxon>Bacteria</taxon>
        <taxon>Pseudomonadati</taxon>
        <taxon>Bacteroidota</taxon>
        <taxon>Bacteroidia</taxon>
        <taxon>Bacteroidales</taxon>
        <taxon>Rikenellaceae</taxon>
        <taxon>Alistipes</taxon>
    </lineage>
</organism>
<evidence type="ECO:0000256" key="7">
    <source>
        <dbReference type="ARBA" id="ARBA00023288"/>
    </source>
</evidence>
<evidence type="ECO:0000313" key="8">
    <source>
        <dbReference type="EMBL" id="BBL07690.1"/>
    </source>
</evidence>
<keyword evidence="6" id="KW-0998">Cell outer membrane</keyword>
<dbReference type="RefSeq" id="WP_141429828.1">
    <property type="nucleotide sequence ID" value="NZ_AP019736.1"/>
</dbReference>
<keyword evidence="9" id="KW-1185">Reference proteome</keyword>
<keyword evidence="5" id="KW-0564">Palmitate</keyword>
<gene>
    <name evidence="8" type="ORF">A5CPEGH6_23280</name>
</gene>
<reference evidence="9" key="1">
    <citation type="submission" date="2019-06" db="EMBL/GenBank/DDBJ databases">
        <title>Alistipes onderdonkii subsp. vulgaris subsp. nov., Alistipes dispar sp. nov. and Alistipes communis sp. nov., isolated from human faeces, and creation of Alistipes onderdonkii subsp. onderdonkii subsp. nov.</title>
        <authorList>
            <person name="Sakamoto M."/>
            <person name="Ikeyama N."/>
            <person name="Ogata Y."/>
            <person name="Suda W."/>
            <person name="Iino T."/>
            <person name="Hattori M."/>
            <person name="Ohkuma M."/>
        </authorList>
    </citation>
    <scope>NUCLEOTIDE SEQUENCE [LARGE SCALE GENOMIC DNA]</scope>
    <source>
        <strain evidence="9">5CPEGH6</strain>
    </source>
</reference>
<dbReference type="GeneID" id="98674311"/>
<dbReference type="Pfam" id="PF08842">
    <property type="entry name" value="Mfa2"/>
    <property type="match status" value="1"/>
</dbReference>
<dbReference type="InterPro" id="IPR014941">
    <property type="entry name" value="FimB/Mfa2/Mfa3"/>
</dbReference>
<evidence type="ECO:0000256" key="4">
    <source>
        <dbReference type="ARBA" id="ARBA00023136"/>
    </source>
</evidence>
<dbReference type="PROSITE" id="PS51257">
    <property type="entry name" value="PROKAR_LIPOPROTEIN"/>
    <property type="match status" value="1"/>
</dbReference>
<dbReference type="KEGG" id="ada:A5CPEGH6_23280"/>
<dbReference type="AlphaFoldDB" id="A0A4Y1X3F1"/>
<accession>A0A4Y1X3F1</accession>
<comment type="similarity">
    <text evidence="2">Belongs to the bacteroidetes fimbrillin superfamily. FimB/Mfa2 family.</text>
</comment>
<proteinExistence type="inferred from homology"/>
<keyword evidence="7" id="KW-0449">Lipoprotein</keyword>
<protein>
    <recommendedName>
        <fullName evidence="10">Fimbrillin-A associated anchor s Mfa1 and Mfa2 family protein</fullName>
    </recommendedName>
</protein>
<evidence type="ECO:0008006" key="10">
    <source>
        <dbReference type="Google" id="ProtNLM"/>
    </source>
</evidence>
<dbReference type="OrthoDB" id="1001184at2"/>
<evidence type="ECO:0000256" key="1">
    <source>
        <dbReference type="ARBA" id="ARBA00004442"/>
    </source>
</evidence>
<evidence type="ECO:0000256" key="5">
    <source>
        <dbReference type="ARBA" id="ARBA00023139"/>
    </source>
</evidence>
<comment type="subcellular location">
    <subcellularLocation>
        <location evidence="1">Cell outer membrane</location>
    </subcellularLocation>
</comment>
<evidence type="ECO:0000256" key="2">
    <source>
        <dbReference type="ARBA" id="ARBA00007248"/>
    </source>
</evidence>
<dbReference type="EMBL" id="AP019736">
    <property type="protein sequence ID" value="BBL07690.1"/>
    <property type="molecule type" value="Genomic_DNA"/>
</dbReference>
<dbReference type="GO" id="GO:0009279">
    <property type="term" value="C:cell outer membrane"/>
    <property type="evidence" value="ECO:0007669"/>
    <property type="project" value="UniProtKB-SubCell"/>
</dbReference>
<name>A0A4Y1X3F1_9BACT</name>
<keyword evidence="3" id="KW-0732">Signal</keyword>
<sequence>MRERSIALLALALLAGCIREDRAGCPPSQAGRSVVLKIVDAATGRDITESGAAGEAELFLFSPDGTFAGRVSVGSEQVVHHVPVPLPGADPGACRISVWANAGEGQLLRIPADGSRIGEAAVSLIGDGDGYHGVPDDLYFGSAQPAPAGGETPEEVVVVRKNARMHITVRGLDAGLPEERYYLTVRLPDDGYDYEGNPAGGTATIRRSGAFDDRGDLTTGAAFNVIHSGTVAEAVTVTLYERAAGRAVADRAVIAVTENDDGLPIALPSGRTSNLLIDLRDGTGVTIRTEITPWNEVYQWEIW</sequence>
<dbReference type="Gene3D" id="2.60.40.2100">
    <property type="match status" value="1"/>
</dbReference>
<evidence type="ECO:0000313" key="9">
    <source>
        <dbReference type="Proteomes" id="UP000319374"/>
    </source>
</evidence>
<evidence type="ECO:0000256" key="6">
    <source>
        <dbReference type="ARBA" id="ARBA00023237"/>
    </source>
</evidence>